<dbReference type="PANTHER" id="PTHR45920">
    <property type="entry name" value="FORMIN HOMOLOGY 2 DOMAIN CONTAINING, ISOFORM I"/>
    <property type="match status" value="1"/>
</dbReference>
<evidence type="ECO:0000256" key="1">
    <source>
        <dbReference type="ARBA" id="ARBA00005271"/>
    </source>
</evidence>
<proteinExistence type="inferred from homology"/>
<feature type="compositionally biased region" description="Basic and acidic residues" evidence="3">
    <location>
        <begin position="654"/>
        <end position="673"/>
    </location>
</feature>
<feature type="compositionally biased region" description="Polar residues" evidence="3">
    <location>
        <begin position="489"/>
        <end position="502"/>
    </location>
</feature>
<dbReference type="PANTHER" id="PTHR45920:SF7">
    <property type="entry name" value="FORMIN-G"/>
    <property type="match status" value="1"/>
</dbReference>
<dbReference type="GO" id="GO:0005737">
    <property type="term" value="C:cytoplasm"/>
    <property type="evidence" value="ECO:0007669"/>
    <property type="project" value="TreeGrafter"/>
</dbReference>
<name>A0A8J1U441_OWEFU</name>
<feature type="compositionally biased region" description="Basic and acidic residues" evidence="3">
    <location>
        <begin position="373"/>
        <end position="387"/>
    </location>
</feature>
<accession>A0A8J1U441</accession>
<feature type="compositionally biased region" description="Basic and acidic residues" evidence="3">
    <location>
        <begin position="269"/>
        <end position="297"/>
    </location>
</feature>
<comment type="caution">
    <text evidence="4">The sequence shown here is derived from an EMBL/GenBank/DDBJ whole genome shotgun (WGS) entry which is preliminary data.</text>
</comment>
<dbReference type="InterPro" id="IPR015425">
    <property type="entry name" value="FH2_Formin"/>
</dbReference>
<feature type="compositionally biased region" description="Basic and acidic residues" evidence="3">
    <location>
        <begin position="441"/>
        <end position="456"/>
    </location>
</feature>
<feature type="region of interest" description="Disordered" evidence="3">
    <location>
        <begin position="1"/>
        <end position="106"/>
    </location>
</feature>
<feature type="region of interest" description="Disordered" evidence="3">
    <location>
        <begin position="1110"/>
        <end position="1221"/>
    </location>
</feature>
<dbReference type="Pfam" id="PF02181">
    <property type="entry name" value="FH2"/>
    <property type="match status" value="1"/>
</dbReference>
<dbReference type="PRINTS" id="PR00828">
    <property type="entry name" value="FORMIN"/>
</dbReference>
<dbReference type="SUPFAM" id="SSF101447">
    <property type="entry name" value="Formin homology 2 domain (FH2 domain)"/>
    <property type="match status" value="1"/>
</dbReference>
<feature type="region of interest" description="Disordered" evidence="3">
    <location>
        <begin position="1251"/>
        <end position="1270"/>
    </location>
</feature>
<evidence type="ECO:0000256" key="2">
    <source>
        <dbReference type="SAM" id="Coils"/>
    </source>
</evidence>
<feature type="region of interest" description="Disordered" evidence="3">
    <location>
        <begin position="314"/>
        <end position="559"/>
    </location>
</feature>
<protein>
    <submittedName>
        <fullName evidence="4">Uncharacterized protein</fullName>
    </submittedName>
</protein>
<dbReference type="SMART" id="SM00498">
    <property type="entry name" value="FH2"/>
    <property type="match status" value="1"/>
</dbReference>
<dbReference type="OrthoDB" id="427644at2759"/>
<feature type="region of interest" description="Disordered" evidence="3">
    <location>
        <begin position="145"/>
        <end position="297"/>
    </location>
</feature>
<feature type="compositionally biased region" description="Polar residues" evidence="3">
    <location>
        <begin position="1110"/>
        <end position="1120"/>
    </location>
</feature>
<dbReference type="Gene3D" id="1.20.58.2220">
    <property type="entry name" value="Formin, FH2 domain"/>
    <property type="match status" value="1"/>
</dbReference>
<comment type="similarity">
    <text evidence="1">Belongs to the formin homology family. Cappuccino subfamily.</text>
</comment>
<feature type="region of interest" description="Disordered" evidence="3">
    <location>
        <begin position="645"/>
        <end position="675"/>
    </location>
</feature>
<feature type="compositionally biased region" description="Low complexity" evidence="3">
    <location>
        <begin position="238"/>
        <end position="248"/>
    </location>
</feature>
<evidence type="ECO:0000313" key="4">
    <source>
        <dbReference type="EMBL" id="CAH1791109.1"/>
    </source>
</evidence>
<dbReference type="GO" id="GO:0030866">
    <property type="term" value="P:cortical actin cytoskeleton organization"/>
    <property type="evidence" value="ECO:0007669"/>
    <property type="project" value="TreeGrafter"/>
</dbReference>
<feature type="region of interest" description="Disordered" evidence="3">
    <location>
        <begin position="1645"/>
        <end position="1677"/>
    </location>
</feature>
<keyword evidence="5" id="KW-1185">Reference proteome</keyword>
<evidence type="ECO:0000313" key="5">
    <source>
        <dbReference type="Proteomes" id="UP000749559"/>
    </source>
</evidence>
<dbReference type="GO" id="GO:0005884">
    <property type="term" value="C:actin filament"/>
    <property type="evidence" value="ECO:0007669"/>
    <property type="project" value="InterPro"/>
</dbReference>
<dbReference type="EMBL" id="CAIIXF020000008">
    <property type="protein sequence ID" value="CAH1791109.1"/>
    <property type="molecule type" value="Genomic_DNA"/>
</dbReference>
<feature type="compositionally biased region" description="Pro residues" evidence="3">
    <location>
        <begin position="1143"/>
        <end position="1214"/>
    </location>
</feature>
<feature type="compositionally biased region" description="Low complexity" evidence="3">
    <location>
        <begin position="1253"/>
        <end position="1262"/>
    </location>
</feature>
<dbReference type="InterPro" id="IPR001265">
    <property type="entry name" value="Formin_Cappuccino_subfam"/>
</dbReference>
<feature type="compositionally biased region" description="Polar residues" evidence="3">
    <location>
        <begin position="318"/>
        <end position="330"/>
    </location>
</feature>
<dbReference type="PROSITE" id="PS51444">
    <property type="entry name" value="FH2"/>
    <property type="match status" value="1"/>
</dbReference>
<feature type="compositionally biased region" description="Basic and acidic residues" evidence="3">
    <location>
        <begin position="347"/>
        <end position="366"/>
    </location>
</feature>
<gene>
    <name evidence="4" type="ORF">OFUS_LOCUS16231</name>
</gene>
<reference evidence="4" key="1">
    <citation type="submission" date="2022-03" db="EMBL/GenBank/DDBJ databases">
        <authorList>
            <person name="Martin C."/>
        </authorList>
    </citation>
    <scope>NUCLEOTIDE SEQUENCE</scope>
</reference>
<evidence type="ECO:0000256" key="3">
    <source>
        <dbReference type="SAM" id="MobiDB-lite"/>
    </source>
</evidence>
<dbReference type="GO" id="GO:0008017">
    <property type="term" value="F:microtubule binding"/>
    <property type="evidence" value="ECO:0007669"/>
    <property type="project" value="InterPro"/>
</dbReference>
<feature type="compositionally biased region" description="Basic and acidic residues" evidence="3">
    <location>
        <begin position="397"/>
        <end position="429"/>
    </location>
</feature>
<dbReference type="Proteomes" id="UP000749559">
    <property type="component" value="Unassembled WGS sequence"/>
</dbReference>
<keyword evidence="2" id="KW-0175">Coiled coil</keyword>
<dbReference type="GO" id="GO:0045010">
    <property type="term" value="P:actin nucleation"/>
    <property type="evidence" value="ECO:0007669"/>
    <property type="project" value="InterPro"/>
</dbReference>
<feature type="compositionally biased region" description="Basic and acidic residues" evidence="3">
    <location>
        <begin position="1666"/>
        <end position="1677"/>
    </location>
</feature>
<dbReference type="InterPro" id="IPR042201">
    <property type="entry name" value="FH2_Formin_sf"/>
</dbReference>
<dbReference type="GO" id="GO:0051015">
    <property type="term" value="F:actin filament binding"/>
    <property type="evidence" value="ECO:0007669"/>
    <property type="project" value="TreeGrafter"/>
</dbReference>
<organism evidence="4 5">
    <name type="scientific">Owenia fusiformis</name>
    <name type="common">Polychaete worm</name>
    <dbReference type="NCBI Taxonomy" id="6347"/>
    <lineage>
        <taxon>Eukaryota</taxon>
        <taxon>Metazoa</taxon>
        <taxon>Spiralia</taxon>
        <taxon>Lophotrochozoa</taxon>
        <taxon>Annelida</taxon>
        <taxon>Polychaeta</taxon>
        <taxon>Sedentaria</taxon>
        <taxon>Canalipalpata</taxon>
        <taxon>Sabellida</taxon>
        <taxon>Oweniida</taxon>
        <taxon>Oweniidae</taxon>
        <taxon>Owenia</taxon>
    </lineage>
</organism>
<sequence length="1677" mass="185790">MGQNESSKIGVVGGADNAAFNETTNHERPPSIPRDIPPHIQGAHVGEPTNPNRAPLARSDPSIGNISQYLRVDNPIESAAHSEGSRPHKHGQQPHHRADTVSTEDLNVNESYTKVVEKSKIEHDIHPVNDAVVAAQAISPEGNAALSCRTESTEPCSEVQEPVKPRRRVMGPDLSKLRKSAQMYEKSYKVKKPVKSLEQPLQEDDTKIDDLQGKNKNKASHPESLSIGDTLRCHNKSKSSQNSIQSENQKVESLTIKEDKLSKNIAASHTKEEIEAEPAQDKPQKAINSELHRNRAEDIDNVLSDEIISNIEVHTESGDNNTPKSVNNSLIGAVKIDEPDTASNQNNEDKAILSDVHNNESGDKVLNELQLKPSDETQIKIVEETEHIMPVSEPIFEESKTTEKHSTNQPRDVKSEPGDVKSEPGDVKSEPGNAEPQPNDFKVKPDDVKPQPDDVKSQPGDVKSQPGDVKSQPDDSTDQPVATKIQPMLSPSNYAATSSRFLTGNRPEKPTTKMVKVKRNLPGESNSKDDKNIADTGKAIKSNEVGGEINASDGNEGDVALDDTAVDLHEKSETVDETDIKESIDLLDKPPLDLTTDGIDEIIAGLADLTMADRKKENLEINIESKKILDNTPITKLKGVKLSQSMDTGLDNPENYKENTKDQGKQIDLRNDKSLPQNETLNQTLSKSTSDLTLDSTPEVSSLDLKISKDSDLITVTKYNTWLDPDSQNIGNEQSNDINLLAACEGNGIRQNDGDNCRVLSDNSLQHTCTAEQEVDMEFKVEFGQTYLSKAHQVKNTTFKFTEVSQQDLPSKQHELPDKQHELFSHKQQTELPDKHQSIANKKDEHKTIFKRSVSEDVHAVYERLNGDLDTGQRAKLRPHSISLDDYHEDVQRPPTVPEKLNFENLEKFEGQMLLQWLCSDVKSPQMSPLDTSHLPPDVTAPPTDISPPPPNSRMFAIQFCTHLLAAGVIKPLESSNKMQPDIFRADCMYFWAHIECTHHPMIEVVPVKMPDFQWPPNFDDIEKAIEPDPVSGGSTSHSIRAALRREYEKKMKCFKEHYEQAILSQRGELKLQTMQYEAKIAQLERDLEKYKLLSDIENLKLGALSENQISSDLGQNGPSRKSDLPNGHSVPESPQSQQIKPLVPPPPPPPPPPGGIPPPPPPPGGIPPPPPPPGGIPPPPPPPGGIPPPPPPPGGGPPPPPPIPGGIPPPPGGPGVAMLVAPTAVPRKPVVQPKSPMKALFWRRIQVPQTQSPLASPASSPSRKKPHSVWEDIDELSIDITELDELFSTQKAKPKKDKEKTSKPKSRQVAKLLDSKRSQSVGIFVSSLHMDMGDIEQAVLNFDISVLGLETLQTLYDNRPEMDELKQIKDHVETKPDIALDKPEQFFFNLSQIPNFAERVYCLIFQSQFKETINSLETKLNNLSSLCQELQDSAGVHRILGMILACGNYMNGGNPKRGQADGFQLDILDNIKNIKSKDNSQTLLQFLVTQYIKRYCSEDDPTPSLPIPEPSDITQVSNVNFDDVIKDLKKLDGDLNGISKKMDVVIRNSSSETLQPFKDLMTNFLTEANDLLKEQQENCEESQAIFSKTVSFFCVKLKPPNDGKDPTPRDFFILWVNFCIEFKSTWRKHLAKLSKQRLVEARDRAKELREKKKSSVPTTAKKAGGLKDKLANKSKT</sequence>
<feature type="compositionally biased region" description="Basic and acidic residues" evidence="3">
    <location>
        <begin position="204"/>
        <end position="213"/>
    </location>
</feature>
<feature type="coiled-coil region" evidence="2">
    <location>
        <begin position="1067"/>
        <end position="1094"/>
    </location>
</feature>
<feature type="region of interest" description="Disordered" evidence="3">
    <location>
        <begin position="1290"/>
        <end position="1312"/>
    </location>
</feature>